<comment type="caution">
    <text evidence="1">The sequence shown here is derived from an EMBL/GenBank/DDBJ whole genome shotgun (WGS) entry which is preliminary data.</text>
</comment>
<evidence type="ECO:0000313" key="1">
    <source>
        <dbReference type="EMBL" id="MBL3655057.1"/>
    </source>
</evidence>
<dbReference type="RefSeq" id="WP_202242191.1">
    <property type="nucleotide sequence ID" value="NZ_JAESIY010000001.1"/>
</dbReference>
<reference evidence="1" key="1">
    <citation type="submission" date="2021-01" db="EMBL/GenBank/DDBJ databases">
        <title>Fulvivirga kasyanovii gen. nov., sp nov., a novel member of the phylum Bacteroidetes isolated from seawater in a mussel farm.</title>
        <authorList>
            <person name="Zhao L.-H."/>
            <person name="Wang Z.-J."/>
        </authorList>
    </citation>
    <scope>NUCLEOTIDE SEQUENCE</scope>
    <source>
        <strain evidence="1">2943</strain>
    </source>
</reference>
<dbReference type="AlphaFoldDB" id="A0A937F533"/>
<organism evidence="1 2">
    <name type="scientific">Fulvivirga sediminis</name>
    <dbReference type="NCBI Taxonomy" id="2803949"/>
    <lineage>
        <taxon>Bacteria</taxon>
        <taxon>Pseudomonadati</taxon>
        <taxon>Bacteroidota</taxon>
        <taxon>Cytophagia</taxon>
        <taxon>Cytophagales</taxon>
        <taxon>Fulvivirgaceae</taxon>
        <taxon>Fulvivirga</taxon>
    </lineage>
</organism>
<dbReference type="Proteomes" id="UP000659388">
    <property type="component" value="Unassembled WGS sequence"/>
</dbReference>
<evidence type="ECO:0000313" key="2">
    <source>
        <dbReference type="Proteomes" id="UP000659388"/>
    </source>
</evidence>
<proteinExistence type="predicted"/>
<accession>A0A937F533</accession>
<sequence length="101" mass="11862">MLSTKSHFLAESLHKVLDREGSILDILEVYGAVKTKKKLAKVYKYMLDEYDYLPNEIIGERYSLNELCAVAATEKYIREPNERNKEERDKFYKLIAYPLPV</sequence>
<protein>
    <submittedName>
        <fullName evidence="1">Uncharacterized protein</fullName>
    </submittedName>
</protein>
<keyword evidence="2" id="KW-1185">Reference proteome</keyword>
<name>A0A937F533_9BACT</name>
<dbReference type="EMBL" id="JAESIY010000001">
    <property type="protein sequence ID" value="MBL3655057.1"/>
    <property type="molecule type" value="Genomic_DNA"/>
</dbReference>
<gene>
    <name evidence="1" type="ORF">JL102_02870</name>
</gene>